<feature type="domain" description="NlpC/P60" evidence="5">
    <location>
        <begin position="15"/>
        <end position="162"/>
    </location>
</feature>
<dbReference type="GO" id="GO:0008234">
    <property type="term" value="F:cysteine-type peptidase activity"/>
    <property type="evidence" value="ECO:0007669"/>
    <property type="project" value="UniProtKB-KW"/>
</dbReference>
<dbReference type="Gene3D" id="3.90.1720.10">
    <property type="entry name" value="endopeptidase domain like (from Nostoc punctiforme)"/>
    <property type="match status" value="1"/>
</dbReference>
<evidence type="ECO:0000256" key="3">
    <source>
        <dbReference type="ARBA" id="ARBA00022801"/>
    </source>
</evidence>
<dbReference type="GO" id="GO:0006508">
    <property type="term" value="P:proteolysis"/>
    <property type="evidence" value="ECO:0007669"/>
    <property type="project" value="UniProtKB-KW"/>
</dbReference>
<dbReference type="PANTHER" id="PTHR47053:SF1">
    <property type="entry name" value="MUREIN DD-ENDOPEPTIDASE MEPH-RELATED"/>
    <property type="match status" value="1"/>
</dbReference>
<keyword evidence="3" id="KW-0378">Hydrolase</keyword>
<keyword evidence="2" id="KW-0645">Protease</keyword>
<dbReference type="PROSITE" id="PS51935">
    <property type="entry name" value="NLPC_P60"/>
    <property type="match status" value="1"/>
</dbReference>
<dbReference type="InterPro" id="IPR000064">
    <property type="entry name" value="NLP_P60_dom"/>
</dbReference>
<proteinExistence type="inferred from homology"/>
<name>A0A1F6C0Z6_9BACT</name>
<protein>
    <recommendedName>
        <fullName evidence="5">NlpC/P60 domain-containing protein</fullName>
    </recommendedName>
</protein>
<gene>
    <name evidence="6" type="ORF">A3G50_00655</name>
</gene>
<evidence type="ECO:0000259" key="5">
    <source>
        <dbReference type="PROSITE" id="PS51935"/>
    </source>
</evidence>
<comment type="caution">
    <text evidence="6">The sequence shown here is derived from an EMBL/GenBank/DDBJ whole genome shotgun (WGS) entry which is preliminary data.</text>
</comment>
<evidence type="ECO:0000256" key="1">
    <source>
        <dbReference type="ARBA" id="ARBA00007074"/>
    </source>
</evidence>
<dbReference type="SUPFAM" id="SSF54001">
    <property type="entry name" value="Cysteine proteinases"/>
    <property type="match status" value="1"/>
</dbReference>
<dbReference type="PANTHER" id="PTHR47053">
    <property type="entry name" value="MUREIN DD-ENDOPEPTIDASE MEPH-RELATED"/>
    <property type="match status" value="1"/>
</dbReference>
<evidence type="ECO:0000313" key="7">
    <source>
        <dbReference type="Proteomes" id="UP000176633"/>
    </source>
</evidence>
<dbReference type="InterPro" id="IPR038765">
    <property type="entry name" value="Papain-like_cys_pep_sf"/>
</dbReference>
<keyword evidence="4" id="KW-0788">Thiol protease</keyword>
<dbReference type="Pfam" id="PF00877">
    <property type="entry name" value="NLPC_P60"/>
    <property type="match status" value="1"/>
</dbReference>
<dbReference type="EMBL" id="MFKM01000032">
    <property type="protein sequence ID" value="OGG42886.1"/>
    <property type="molecule type" value="Genomic_DNA"/>
</dbReference>
<evidence type="ECO:0000256" key="2">
    <source>
        <dbReference type="ARBA" id="ARBA00022670"/>
    </source>
</evidence>
<dbReference type="STRING" id="1798473.A3G50_00655"/>
<organism evidence="6 7">
    <name type="scientific">Candidatus Jorgensenbacteria bacterium RIFCSPLOWO2_12_FULL_42_11</name>
    <dbReference type="NCBI Taxonomy" id="1798473"/>
    <lineage>
        <taxon>Bacteria</taxon>
        <taxon>Candidatus Joergenseniibacteriota</taxon>
    </lineage>
</organism>
<dbReference type="Proteomes" id="UP000176633">
    <property type="component" value="Unassembled WGS sequence"/>
</dbReference>
<evidence type="ECO:0000313" key="6">
    <source>
        <dbReference type="EMBL" id="OGG42886.1"/>
    </source>
</evidence>
<accession>A0A1F6C0Z6</accession>
<reference evidence="6 7" key="1">
    <citation type="journal article" date="2016" name="Nat. Commun.">
        <title>Thousands of microbial genomes shed light on interconnected biogeochemical processes in an aquifer system.</title>
        <authorList>
            <person name="Anantharaman K."/>
            <person name="Brown C.T."/>
            <person name="Hug L.A."/>
            <person name="Sharon I."/>
            <person name="Castelle C.J."/>
            <person name="Probst A.J."/>
            <person name="Thomas B.C."/>
            <person name="Singh A."/>
            <person name="Wilkins M.J."/>
            <person name="Karaoz U."/>
            <person name="Brodie E.L."/>
            <person name="Williams K.H."/>
            <person name="Hubbard S.S."/>
            <person name="Banfield J.F."/>
        </authorList>
    </citation>
    <scope>NUCLEOTIDE SEQUENCE [LARGE SCALE GENOMIC DNA]</scope>
</reference>
<sequence length="162" mass="17907">MKRLNNMEASGISREEKIKKLIETAVSLIGRPYEYGAYLNPAADKKIAFDCSSFIQYIFGKVGMELPRSTILQAAAPGKEVSGKTGDEMMPGDVIFFEGNIGHYRHDLFPGRKIFVGHAGLFIGNNRIIHATNNVSVSGVVGQFLNELPAPPYNIVLIKRFF</sequence>
<comment type="similarity">
    <text evidence="1">Belongs to the peptidase C40 family.</text>
</comment>
<dbReference type="InterPro" id="IPR051202">
    <property type="entry name" value="Peptidase_C40"/>
</dbReference>
<dbReference type="AlphaFoldDB" id="A0A1F6C0Z6"/>
<evidence type="ECO:0000256" key="4">
    <source>
        <dbReference type="ARBA" id="ARBA00022807"/>
    </source>
</evidence>